<dbReference type="PANTHER" id="PTHR22950:SF668">
    <property type="entry name" value="AMINO ACID TRANSPORTER (EUROFUNG)"/>
    <property type="match status" value="1"/>
</dbReference>
<feature type="transmembrane region" description="Helical" evidence="7">
    <location>
        <begin position="313"/>
        <end position="332"/>
    </location>
</feature>
<evidence type="ECO:0000256" key="1">
    <source>
        <dbReference type="ARBA" id="ARBA00004141"/>
    </source>
</evidence>
<comment type="subcellular location">
    <subcellularLocation>
        <location evidence="1">Membrane</location>
        <topology evidence="1">Multi-pass membrane protein</topology>
    </subcellularLocation>
</comment>
<dbReference type="STRING" id="1276538.A0A1X7S6N5"/>
<dbReference type="EMBL" id="LT853702">
    <property type="protein sequence ID" value="SMQ55299.1"/>
    <property type="molecule type" value="Genomic_DNA"/>
</dbReference>
<evidence type="ECO:0000256" key="6">
    <source>
        <dbReference type="SAM" id="MobiDB-lite"/>
    </source>
</evidence>
<evidence type="ECO:0000256" key="4">
    <source>
        <dbReference type="ARBA" id="ARBA00022989"/>
    </source>
</evidence>
<evidence type="ECO:0000259" key="8">
    <source>
        <dbReference type="Pfam" id="PF01490"/>
    </source>
</evidence>
<gene>
    <name evidence="9" type="ORF">ZT3D7_G10454</name>
</gene>
<feature type="transmembrane region" description="Helical" evidence="7">
    <location>
        <begin position="386"/>
        <end position="407"/>
    </location>
</feature>
<keyword evidence="4 7" id="KW-1133">Transmembrane helix</keyword>
<feature type="transmembrane region" description="Helical" evidence="7">
    <location>
        <begin position="238"/>
        <end position="259"/>
    </location>
</feature>
<dbReference type="InterPro" id="IPR013057">
    <property type="entry name" value="AA_transpt_TM"/>
</dbReference>
<evidence type="ECO:0000256" key="2">
    <source>
        <dbReference type="ARBA" id="ARBA00008066"/>
    </source>
</evidence>
<dbReference type="AlphaFoldDB" id="A0A1X7S6N5"/>
<evidence type="ECO:0000256" key="3">
    <source>
        <dbReference type="ARBA" id="ARBA00022692"/>
    </source>
</evidence>
<dbReference type="Gene3D" id="1.20.1740.10">
    <property type="entry name" value="Amino acid/polyamine transporter I"/>
    <property type="match status" value="1"/>
</dbReference>
<feature type="transmembrane region" description="Helical" evidence="7">
    <location>
        <begin position="271"/>
        <end position="293"/>
    </location>
</feature>
<feature type="domain" description="Amino acid transporter transmembrane" evidence="8">
    <location>
        <begin position="59"/>
        <end position="442"/>
    </location>
</feature>
<evidence type="ECO:0000313" key="9">
    <source>
        <dbReference type="EMBL" id="SMQ55299.1"/>
    </source>
</evidence>
<feature type="compositionally biased region" description="Basic and acidic residues" evidence="6">
    <location>
        <begin position="24"/>
        <end position="43"/>
    </location>
</feature>
<organism evidence="9 10">
    <name type="scientific">Zymoseptoria tritici (strain ST99CH_3D7)</name>
    <dbReference type="NCBI Taxonomy" id="1276538"/>
    <lineage>
        <taxon>Eukaryota</taxon>
        <taxon>Fungi</taxon>
        <taxon>Dikarya</taxon>
        <taxon>Ascomycota</taxon>
        <taxon>Pezizomycotina</taxon>
        <taxon>Dothideomycetes</taxon>
        <taxon>Dothideomycetidae</taxon>
        <taxon>Mycosphaerellales</taxon>
        <taxon>Mycosphaerellaceae</taxon>
        <taxon>Zymoseptoria</taxon>
    </lineage>
</organism>
<evidence type="ECO:0000256" key="5">
    <source>
        <dbReference type="ARBA" id="ARBA00023136"/>
    </source>
</evidence>
<evidence type="ECO:0000313" key="10">
    <source>
        <dbReference type="Proteomes" id="UP000215127"/>
    </source>
</evidence>
<feature type="compositionally biased region" description="Basic and acidic residues" evidence="6">
    <location>
        <begin position="1"/>
        <end position="15"/>
    </location>
</feature>
<feature type="transmembrane region" description="Helical" evidence="7">
    <location>
        <begin position="419"/>
        <end position="442"/>
    </location>
</feature>
<reference evidence="9 10" key="1">
    <citation type="submission" date="2016-06" db="EMBL/GenBank/DDBJ databases">
        <authorList>
            <person name="Kjaerup R.B."/>
            <person name="Dalgaard T.S."/>
            <person name="Juul-Madsen H.R."/>
        </authorList>
    </citation>
    <scope>NUCLEOTIDE SEQUENCE [LARGE SCALE GENOMIC DNA]</scope>
</reference>
<protein>
    <recommendedName>
        <fullName evidence="8">Amino acid transporter transmembrane domain-containing protein</fullName>
    </recommendedName>
</protein>
<name>A0A1X7S6N5_ZYMT9</name>
<comment type="similarity">
    <text evidence="2">Belongs to the amino acid/polyamine transporter 2 family.</text>
</comment>
<proteinExistence type="inferred from homology"/>
<accession>A0A1X7S6N5</accession>
<dbReference type="GO" id="GO:0015179">
    <property type="term" value="F:L-amino acid transmembrane transporter activity"/>
    <property type="evidence" value="ECO:0007669"/>
    <property type="project" value="TreeGrafter"/>
</dbReference>
<dbReference type="PANTHER" id="PTHR22950">
    <property type="entry name" value="AMINO ACID TRANSPORTER"/>
    <property type="match status" value="1"/>
</dbReference>
<dbReference type="GO" id="GO:0016020">
    <property type="term" value="C:membrane"/>
    <property type="evidence" value="ECO:0007669"/>
    <property type="project" value="UniProtKB-SubCell"/>
</dbReference>
<sequence>MQDDYKDSIDGKPSIDRNGSAYADPEKAGHVEETARRSSKYDTGDPFGDETDAEVKYRTLEWWQASMIMIAETISLGILSLPSVLGSIGMVPGVILILGLGIVATYTGYIFGQFKTAYPHVHNMADAGEVLMGRFGKELFGAAQVIFLIFTMGSHILTFTIAFNAITGHAACTIVWGVIGTIILFLFTIPRTLKNIAHFSIVSAISIVAAVVITMVGVGIERPDPNVQATTKVAFAPAFLSVTNIIFAFAGHLAFFSFISEMKKPQDFPKALVLLQATDIGLYLIAAIVIYRYAGPEVASPALGSTNDTVKRVAYGIALPTIVIAGVIYAHVAAKYIYVRIFRGTKHMSSRSWLAVGSWLGIIGALWIVAFIIAESIPTFNDLLGLISSLFASWFTYGIAGSMWLFLNYGQWFKNWRKISLFVLNIMIFCLGATICGVGLYASGKSIHDSAGSGASWSCADNSTPE</sequence>
<feature type="transmembrane region" description="Helical" evidence="7">
    <location>
        <begin position="65"/>
        <end position="85"/>
    </location>
</feature>
<keyword evidence="5 7" id="KW-0472">Membrane</keyword>
<feature type="transmembrane region" description="Helical" evidence="7">
    <location>
        <begin position="168"/>
        <end position="189"/>
    </location>
</feature>
<feature type="transmembrane region" description="Helical" evidence="7">
    <location>
        <begin position="139"/>
        <end position="162"/>
    </location>
</feature>
<dbReference type="FunFam" id="1.20.1740.10:FF:000039">
    <property type="entry name" value="Neutral amino acid transporter (Eurofung)"/>
    <property type="match status" value="1"/>
</dbReference>
<feature type="transmembrane region" description="Helical" evidence="7">
    <location>
        <begin position="196"/>
        <end position="218"/>
    </location>
</feature>
<feature type="transmembrane region" description="Helical" evidence="7">
    <location>
        <begin position="353"/>
        <end position="374"/>
    </location>
</feature>
<dbReference type="Pfam" id="PF01490">
    <property type="entry name" value="Aa_trans"/>
    <property type="match status" value="1"/>
</dbReference>
<keyword evidence="10" id="KW-1185">Reference proteome</keyword>
<evidence type="ECO:0000256" key="7">
    <source>
        <dbReference type="SAM" id="Phobius"/>
    </source>
</evidence>
<keyword evidence="3 7" id="KW-0812">Transmembrane</keyword>
<feature type="transmembrane region" description="Helical" evidence="7">
    <location>
        <begin position="91"/>
        <end position="111"/>
    </location>
</feature>
<dbReference type="Proteomes" id="UP000215127">
    <property type="component" value="Chromosome 11"/>
</dbReference>
<feature type="region of interest" description="Disordered" evidence="6">
    <location>
        <begin position="1"/>
        <end position="47"/>
    </location>
</feature>